<dbReference type="PANTHER" id="PTHR33444">
    <property type="entry name" value="SI:DKEY-19B23.12-RELATED"/>
    <property type="match status" value="1"/>
</dbReference>
<evidence type="ECO:0000313" key="2">
    <source>
        <dbReference type="EMBL" id="KAJ3608608.1"/>
    </source>
</evidence>
<comment type="caution">
    <text evidence="2">The sequence shown here is derived from an EMBL/GenBank/DDBJ whole genome shotgun (WGS) entry which is preliminary data.</text>
</comment>
<dbReference type="InterPro" id="IPR040350">
    <property type="entry name" value="TMEM272"/>
</dbReference>
<keyword evidence="3" id="KW-1185">Reference proteome</keyword>
<gene>
    <name evidence="2" type="ORF">NHX12_023140</name>
</gene>
<sequence length="200" mass="22158">MDNNEPRGAVLLSVIVVLNIIIWMLMVTAIGLGTMHFHSCPAQPYIPIYLTVLGVSSLLLLTLTYFQSPGKQGVVSPLTTACISLLFLFNTCWLVAGTVWVYAIYPPSYSAAEDRYCQKSVYQLAFYLTSLCWLFVFIFVTVTLLFGGRHLLLSCWDAATRGRSLSRTMNYASYGETTIIQSFSFSSNDGLNMTIGIPST</sequence>
<dbReference type="AlphaFoldDB" id="A0A9Q0ISG9"/>
<accession>A0A9Q0ISG9</accession>
<keyword evidence="1" id="KW-0472">Membrane</keyword>
<protein>
    <submittedName>
        <fullName evidence="2">Uncharacterized protein</fullName>
    </submittedName>
</protein>
<keyword evidence="1" id="KW-0812">Transmembrane</keyword>
<evidence type="ECO:0000313" key="3">
    <source>
        <dbReference type="Proteomes" id="UP001148018"/>
    </source>
</evidence>
<feature type="transmembrane region" description="Helical" evidence="1">
    <location>
        <begin position="125"/>
        <end position="146"/>
    </location>
</feature>
<proteinExistence type="predicted"/>
<reference evidence="2" key="1">
    <citation type="submission" date="2022-07" db="EMBL/GenBank/DDBJ databases">
        <title>Chromosome-level genome of Muraenolepis orangiensis.</title>
        <authorList>
            <person name="Kim J."/>
        </authorList>
    </citation>
    <scope>NUCLEOTIDE SEQUENCE</scope>
    <source>
        <strain evidence="2">KU_S4_2022</strain>
        <tissue evidence="2">Muscle</tissue>
    </source>
</reference>
<dbReference type="Proteomes" id="UP001148018">
    <property type="component" value="Unassembled WGS sequence"/>
</dbReference>
<evidence type="ECO:0000256" key="1">
    <source>
        <dbReference type="SAM" id="Phobius"/>
    </source>
</evidence>
<feature type="transmembrane region" description="Helical" evidence="1">
    <location>
        <begin position="9"/>
        <end position="33"/>
    </location>
</feature>
<dbReference type="OrthoDB" id="6157510at2759"/>
<feature type="transmembrane region" description="Helical" evidence="1">
    <location>
        <begin position="78"/>
        <end position="105"/>
    </location>
</feature>
<feature type="transmembrane region" description="Helical" evidence="1">
    <location>
        <begin position="45"/>
        <end position="66"/>
    </location>
</feature>
<organism evidence="2 3">
    <name type="scientific">Muraenolepis orangiensis</name>
    <name type="common">Patagonian moray cod</name>
    <dbReference type="NCBI Taxonomy" id="630683"/>
    <lineage>
        <taxon>Eukaryota</taxon>
        <taxon>Metazoa</taxon>
        <taxon>Chordata</taxon>
        <taxon>Craniata</taxon>
        <taxon>Vertebrata</taxon>
        <taxon>Euteleostomi</taxon>
        <taxon>Actinopterygii</taxon>
        <taxon>Neopterygii</taxon>
        <taxon>Teleostei</taxon>
        <taxon>Neoteleostei</taxon>
        <taxon>Acanthomorphata</taxon>
        <taxon>Zeiogadaria</taxon>
        <taxon>Gadariae</taxon>
        <taxon>Gadiformes</taxon>
        <taxon>Muraenolepidoidei</taxon>
        <taxon>Muraenolepididae</taxon>
        <taxon>Muraenolepis</taxon>
    </lineage>
</organism>
<dbReference type="PANTHER" id="PTHR33444:SF2">
    <property type="entry name" value="MARVEL DOMAIN-CONTAINING PROTEIN"/>
    <property type="match status" value="1"/>
</dbReference>
<keyword evidence="1" id="KW-1133">Transmembrane helix</keyword>
<dbReference type="EMBL" id="JANIIK010000039">
    <property type="protein sequence ID" value="KAJ3608608.1"/>
    <property type="molecule type" value="Genomic_DNA"/>
</dbReference>
<name>A0A9Q0ISG9_9TELE</name>